<dbReference type="InterPro" id="IPR053137">
    <property type="entry name" value="NLR-like"/>
</dbReference>
<dbReference type="eggNOG" id="KOG1840">
    <property type="taxonomic scope" value="Eukaryota"/>
</dbReference>
<evidence type="ECO:0000313" key="1">
    <source>
        <dbReference type="EMBL" id="CCA75356.1"/>
    </source>
</evidence>
<dbReference type="InterPro" id="IPR011990">
    <property type="entry name" value="TPR-like_helical_dom_sf"/>
</dbReference>
<dbReference type="InterPro" id="IPR027417">
    <property type="entry name" value="P-loop_NTPase"/>
</dbReference>
<dbReference type="PANTHER" id="PTHR46082">
    <property type="entry name" value="ATP/GTP-BINDING PROTEIN-RELATED"/>
    <property type="match status" value="1"/>
</dbReference>
<accession>G4TVL3</accession>
<keyword evidence="2" id="KW-1185">Reference proteome</keyword>
<sequence>MAKEKGWLLFVDNADSPELNLRPYLTNSTHGAVIITTRNGQCANYALDGAVPVGDLEESEAVNLLHTIAQIMPASDTKSLEIVRELGMLALAITQAGVYIRDTRRLDTYLEMFQEHRSELLRKRPDIGSGYTSSTYTAFNLSFHQLPRKTQKFLKLCAFLNHSRIPTILFKRSIMSGFATYTVLNSYRPPWSDRKFITKLRKIFGKTWNEIKFQEIIHSSSQASFINVSTDGLSYTIHPLLQTYIEDSLGEADCKRYCCITTQLVLGSIWPSEGSNADLWDLLPHANSIPLSVKTKKSHGYWHSTSFMVLWGAGQHNRDLMWLENVLAITLNKCGRLDEAKKMGRDTLTLRLEISGPRHPHTIAAMSNLAAILYGRGRLDEAEKMQRDTLALLLNMSGHPNTITVMNNLAFILDNRGKTEEAKRIRQDVRALQLQGSG</sequence>
<proteinExistence type="predicted"/>
<name>G4TVL3_SERID</name>
<dbReference type="STRING" id="1109443.G4TVL3"/>
<dbReference type="AlphaFoldDB" id="G4TVL3"/>
<dbReference type="PANTHER" id="PTHR46082:SF6">
    <property type="entry name" value="AAA+ ATPASE DOMAIN-CONTAINING PROTEIN-RELATED"/>
    <property type="match status" value="1"/>
</dbReference>
<dbReference type="Pfam" id="PF13424">
    <property type="entry name" value="TPR_12"/>
    <property type="match status" value="1"/>
</dbReference>
<dbReference type="Pfam" id="PF13374">
    <property type="entry name" value="TPR_10"/>
    <property type="match status" value="1"/>
</dbReference>
<reference evidence="1 2" key="1">
    <citation type="journal article" date="2011" name="PLoS Pathog.">
        <title>Endophytic Life Strategies Decoded by Genome and Transcriptome Analyses of the Mutualistic Root Symbiont Piriformospora indica.</title>
        <authorList>
            <person name="Zuccaro A."/>
            <person name="Lahrmann U."/>
            <person name="Guldener U."/>
            <person name="Langen G."/>
            <person name="Pfiffi S."/>
            <person name="Biedenkopf D."/>
            <person name="Wong P."/>
            <person name="Samans B."/>
            <person name="Grimm C."/>
            <person name="Basiewicz M."/>
            <person name="Murat C."/>
            <person name="Martin F."/>
            <person name="Kogel K.H."/>
        </authorList>
    </citation>
    <scope>NUCLEOTIDE SEQUENCE [LARGE SCALE GENOMIC DNA]</scope>
    <source>
        <strain evidence="1 2">DSM 11827</strain>
    </source>
</reference>
<dbReference type="InParanoid" id="G4TVL3"/>
<dbReference type="SUPFAM" id="SSF52540">
    <property type="entry name" value="P-loop containing nucleoside triphosphate hydrolases"/>
    <property type="match status" value="1"/>
</dbReference>
<dbReference type="Proteomes" id="UP000007148">
    <property type="component" value="Unassembled WGS sequence"/>
</dbReference>
<protein>
    <submittedName>
        <fullName evidence="1">Related to kinesin light chain</fullName>
    </submittedName>
</protein>
<gene>
    <name evidence="1" type="ORF">PIIN_09340</name>
</gene>
<evidence type="ECO:0000313" key="2">
    <source>
        <dbReference type="Proteomes" id="UP000007148"/>
    </source>
</evidence>
<dbReference type="OMA" id="METGESH"/>
<dbReference type="EMBL" id="CAFZ01000436">
    <property type="protein sequence ID" value="CCA75356.1"/>
    <property type="molecule type" value="Genomic_DNA"/>
</dbReference>
<comment type="caution">
    <text evidence="1">The sequence shown here is derived from an EMBL/GenBank/DDBJ whole genome shotgun (WGS) entry which is preliminary data.</text>
</comment>
<dbReference type="SUPFAM" id="SSF48452">
    <property type="entry name" value="TPR-like"/>
    <property type="match status" value="1"/>
</dbReference>
<organism evidence="1 2">
    <name type="scientific">Serendipita indica (strain DSM 11827)</name>
    <name type="common">Root endophyte fungus</name>
    <name type="synonym">Piriformospora indica</name>
    <dbReference type="NCBI Taxonomy" id="1109443"/>
    <lineage>
        <taxon>Eukaryota</taxon>
        <taxon>Fungi</taxon>
        <taxon>Dikarya</taxon>
        <taxon>Basidiomycota</taxon>
        <taxon>Agaricomycotina</taxon>
        <taxon>Agaricomycetes</taxon>
        <taxon>Sebacinales</taxon>
        <taxon>Serendipitaceae</taxon>
        <taxon>Serendipita</taxon>
    </lineage>
</organism>
<dbReference type="HOGENOM" id="CLU_000288_125_12_1"/>
<dbReference type="OrthoDB" id="4487085at2759"/>
<dbReference type="Gene3D" id="1.25.40.10">
    <property type="entry name" value="Tetratricopeptide repeat domain"/>
    <property type="match status" value="1"/>
</dbReference>